<keyword evidence="4" id="KW-0285">Flavoprotein</keyword>
<keyword evidence="2 4" id="KW-0560">Oxidoreductase</keyword>
<dbReference type="Proteomes" id="UP000282211">
    <property type="component" value="Unassembled WGS sequence"/>
</dbReference>
<dbReference type="PANTHER" id="PTHR39963:SF1">
    <property type="entry name" value="MNMC-LIKE METHYLTRANSFERASE DOMAIN-CONTAINING PROTEIN"/>
    <property type="match status" value="1"/>
</dbReference>
<dbReference type="InParanoid" id="A0A420WDQ6"/>
<evidence type="ECO:0000313" key="7">
    <source>
        <dbReference type="EMBL" id="RKQ69164.1"/>
    </source>
</evidence>
<comment type="similarity">
    <text evidence="4">In the N-terminal section; belongs to the methyltransferase superfamily. tRNA (mnm(5)s(2)U34)-methyltransferase family.</text>
</comment>
<dbReference type="InterPro" id="IPR036188">
    <property type="entry name" value="FAD/NAD-bd_sf"/>
</dbReference>
<comment type="subcellular location">
    <subcellularLocation>
        <location evidence="4">Cytoplasm</location>
    </subcellularLocation>
</comment>
<comment type="similarity">
    <text evidence="4">In the C-terminal section; belongs to the DAO family.</text>
</comment>
<dbReference type="GO" id="GO:0032259">
    <property type="term" value="P:methylation"/>
    <property type="evidence" value="ECO:0007669"/>
    <property type="project" value="UniProtKB-KW"/>
</dbReference>
<dbReference type="RefSeq" id="WP_121101400.1">
    <property type="nucleotide sequence ID" value="NZ_RBII01000002.1"/>
</dbReference>
<dbReference type="Gene3D" id="3.30.9.10">
    <property type="entry name" value="D-Amino Acid Oxidase, subunit A, domain 2"/>
    <property type="match status" value="1"/>
</dbReference>
<keyword evidence="4" id="KW-0489">Methyltransferase</keyword>
<dbReference type="InterPro" id="IPR006076">
    <property type="entry name" value="FAD-dep_OxRdtase"/>
</dbReference>
<dbReference type="Pfam" id="PF05430">
    <property type="entry name" value="Methyltransf_30"/>
    <property type="match status" value="1"/>
</dbReference>
<keyword evidence="4" id="KW-0808">Transferase</keyword>
<dbReference type="SUPFAM" id="SSF51905">
    <property type="entry name" value="FAD/NAD(P)-binding domain"/>
    <property type="match status" value="1"/>
</dbReference>
<dbReference type="GO" id="GO:0050660">
    <property type="term" value="F:flavin adenine dinucleotide binding"/>
    <property type="evidence" value="ECO:0007669"/>
    <property type="project" value="UniProtKB-UniRule"/>
</dbReference>
<evidence type="ECO:0000256" key="4">
    <source>
        <dbReference type="HAMAP-Rule" id="MF_01102"/>
    </source>
</evidence>
<protein>
    <recommendedName>
        <fullName evidence="4">tRNA 5-methylaminomethyl-2-thiouridine biosynthesis bifunctional protein MnmC</fullName>
        <shortName evidence="4">tRNA mnm(5)s(2)U biosynthesis bifunctional protein</shortName>
    </recommendedName>
    <domain>
        <recommendedName>
            <fullName evidence="4">tRNA (mnm(5)s(2)U34)-methyltransferase</fullName>
            <ecNumber evidence="4">2.1.1.61</ecNumber>
        </recommendedName>
    </domain>
    <domain>
        <recommendedName>
            <fullName evidence="4">FAD-dependent cmnm(5)s(2)U34 oxidoreductase</fullName>
            <ecNumber evidence="4">1.5.-.-</ecNumber>
        </recommendedName>
    </domain>
</protein>
<dbReference type="EC" id="1.5.-.-" evidence="4"/>
<dbReference type="NCBIfam" id="NF033855">
    <property type="entry name" value="tRNA_MNMC2"/>
    <property type="match status" value="1"/>
</dbReference>
<keyword evidence="1 4" id="KW-0949">S-adenosyl-L-methionine</keyword>
<comment type="cofactor">
    <cofactor evidence="4">
        <name>FAD</name>
        <dbReference type="ChEBI" id="CHEBI:57692"/>
    </cofactor>
</comment>
<accession>A0A420WDQ6</accession>
<comment type="function">
    <text evidence="4">Catalyzes the last two steps in the biosynthesis of 5-methylaminomethyl-2-thiouridine (mnm(5)s(2)U) at the wobble position (U34) in tRNA. Catalyzes the FAD-dependent demodification of cmnm(5)s(2)U34 to nm(5)s(2)U34, followed by the transfer of a methyl group from S-adenosyl-L-methionine to nm(5)s(2)U34, to form mnm(5)s(2)U34.</text>
</comment>
<dbReference type="InterPro" id="IPR023032">
    <property type="entry name" value="tRNA_MAMT_biosynth_bifunc_MnmC"/>
</dbReference>
<comment type="caution">
    <text evidence="7">The sequence shown here is derived from an EMBL/GenBank/DDBJ whole genome shotgun (WGS) entry which is preliminary data.</text>
</comment>
<dbReference type="Gene3D" id="3.50.50.60">
    <property type="entry name" value="FAD/NAD(P)-binding domain"/>
    <property type="match status" value="1"/>
</dbReference>
<dbReference type="GO" id="GO:0005737">
    <property type="term" value="C:cytoplasm"/>
    <property type="evidence" value="ECO:0007669"/>
    <property type="project" value="UniProtKB-SubCell"/>
</dbReference>
<feature type="domain" description="MnmC-like methyltransferase" evidence="6">
    <location>
        <begin position="115"/>
        <end position="233"/>
    </location>
</feature>
<evidence type="ECO:0000259" key="5">
    <source>
        <dbReference type="Pfam" id="PF01266"/>
    </source>
</evidence>
<dbReference type="FunCoup" id="A0A420WDQ6">
    <property type="interactions" value="49"/>
</dbReference>
<gene>
    <name evidence="4" type="primary">mnmC</name>
    <name evidence="7" type="ORF">DES40_1951</name>
</gene>
<keyword evidence="8" id="KW-1185">Reference proteome</keyword>
<feature type="region of interest" description="tRNA (mnm(5)s(2)U34)-methyltransferase" evidence="4">
    <location>
        <begin position="1"/>
        <end position="236"/>
    </location>
</feature>
<dbReference type="InterPro" id="IPR029063">
    <property type="entry name" value="SAM-dependent_MTases_sf"/>
</dbReference>
<evidence type="ECO:0000259" key="6">
    <source>
        <dbReference type="Pfam" id="PF05430"/>
    </source>
</evidence>
<organism evidence="7 8">
    <name type="scientific">Litorimonas taeanensis</name>
    <dbReference type="NCBI Taxonomy" id="568099"/>
    <lineage>
        <taxon>Bacteria</taxon>
        <taxon>Pseudomonadati</taxon>
        <taxon>Pseudomonadota</taxon>
        <taxon>Alphaproteobacteria</taxon>
        <taxon>Maricaulales</taxon>
        <taxon>Robiginitomaculaceae</taxon>
    </lineage>
</organism>
<keyword evidence="3 4" id="KW-0511">Multifunctional enzyme</keyword>
<evidence type="ECO:0000256" key="3">
    <source>
        <dbReference type="ARBA" id="ARBA00023268"/>
    </source>
</evidence>
<dbReference type="EC" id="2.1.1.61" evidence="4"/>
<dbReference type="GO" id="GO:0004808">
    <property type="term" value="F:tRNA (5-methylaminomethyl-2-thiouridylate)(34)-methyltransferase activity"/>
    <property type="evidence" value="ECO:0007669"/>
    <property type="project" value="UniProtKB-EC"/>
</dbReference>
<reference evidence="7 8" key="1">
    <citation type="submission" date="2018-10" db="EMBL/GenBank/DDBJ databases">
        <title>Genomic Encyclopedia of Type Strains, Phase IV (KMG-IV): sequencing the most valuable type-strain genomes for metagenomic binning, comparative biology and taxonomic classification.</title>
        <authorList>
            <person name="Goeker M."/>
        </authorList>
    </citation>
    <scope>NUCLEOTIDE SEQUENCE [LARGE SCALE GENOMIC DNA]</scope>
    <source>
        <strain evidence="7 8">DSM 22008</strain>
    </source>
</reference>
<proteinExistence type="inferred from homology"/>
<evidence type="ECO:0000256" key="1">
    <source>
        <dbReference type="ARBA" id="ARBA00022691"/>
    </source>
</evidence>
<keyword evidence="4" id="KW-0274">FAD</keyword>
<dbReference type="Gene3D" id="3.40.50.150">
    <property type="entry name" value="Vaccinia Virus protein VP39"/>
    <property type="match status" value="1"/>
</dbReference>
<feature type="domain" description="FAD dependent oxidoreductase" evidence="5">
    <location>
        <begin position="253"/>
        <end position="540"/>
    </location>
</feature>
<sequence>MPAPRPLTLCPPAALDWSRPGTPAAPEFGDIYFSTDGGLDETRAVFLRGCGLPEAWQETERFVIGELGFGSGLNFLAARQLWDKTAPHNGHLHFVSIEKFPFDTEQLRRALLAWPELKAYADELLAQWPGRVRGFHRLHFGTVTLTLIHDDIMSGLDDLQMQADAWFLDGFSPAKNPDMWSPAVMKKLAALSVNGAKLATFTVAGAVRQALSEAGFTVERKEGFGRKRHRLEAIFGERSGQNISYTQSVQPTIIGTGIGGLSLAQAFRRRGIQPHIISDPDHIAASGNAAALVKPRLDLQDRPESRFFLGSYLYALKTYHEACLHRSITHIPKSDSDLKRHHKLLAQAPLPENHLTSRDNKAMFFPSAQVICPASYRDAVLSGLIVEKREIKTLKALPFPLFIAAGYGIAKLIPEWPMRFSRGQITWVTGASPLNEAISYGGYAIPAGEDVLLGATHDRLVSGNNPYRLQVEDDVKNIAQAKTHLGLNFTASETPSRASVRVTSQDTLPVIGQINQNQYVLTGLGSRGFVFAPLLAEALVSEYFGDPLPVARSLWEKLSHHRLLS</sequence>
<feature type="region of interest" description="FAD-dependent cmnm(5)s(2)U34 oxidoreductase" evidence="4">
    <location>
        <begin position="254"/>
        <end position="565"/>
    </location>
</feature>
<dbReference type="InterPro" id="IPR047785">
    <property type="entry name" value="tRNA_MNMC2"/>
</dbReference>
<evidence type="ECO:0000256" key="2">
    <source>
        <dbReference type="ARBA" id="ARBA00023002"/>
    </source>
</evidence>
<dbReference type="Pfam" id="PF01266">
    <property type="entry name" value="DAO"/>
    <property type="match status" value="1"/>
</dbReference>
<dbReference type="GO" id="GO:0002097">
    <property type="term" value="P:tRNA wobble base modification"/>
    <property type="evidence" value="ECO:0007669"/>
    <property type="project" value="UniProtKB-UniRule"/>
</dbReference>
<evidence type="ECO:0000313" key="8">
    <source>
        <dbReference type="Proteomes" id="UP000282211"/>
    </source>
</evidence>
<dbReference type="HAMAP" id="MF_01102">
    <property type="entry name" value="MnmC"/>
    <property type="match status" value="1"/>
</dbReference>
<name>A0A420WDQ6_9PROT</name>
<dbReference type="GO" id="GO:0016645">
    <property type="term" value="F:oxidoreductase activity, acting on the CH-NH group of donors"/>
    <property type="evidence" value="ECO:0007669"/>
    <property type="project" value="InterPro"/>
</dbReference>
<keyword evidence="4" id="KW-0819">tRNA processing</keyword>
<dbReference type="EMBL" id="RBII01000002">
    <property type="protein sequence ID" value="RKQ69164.1"/>
    <property type="molecule type" value="Genomic_DNA"/>
</dbReference>
<dbReference type="InterPro" id="IPR008471">
    <property type="entry name" value="MnmC-like_methylTransf"/>
</dbReference>
<dbReference type="AlphaFoldDB" id="A0A420WDQ6"/>
<dbReference type="PANTHER" id="PTHR39963">
    <property type="entry name" value="SLL0983 PROTEIN"/>
    <property type="match status" value="1"/>
</dbReference>
<comment type="catalytic activity">
    <reaction evidence="4">
        <text>5-aminomethyl-2-thiouridine(34) in tRNA + S-adenosyl-L-methionine = 5-methylaminomethyl-2-thiouridine(34) in tRNA + S-adenosyl-L-homocysteine + H(+)</text>
        <dbReference type="Rhea" id="RHEA:19569"/>
        <dbReference type="Rhea" id="RHEA-COMP:10195"/>
        <dbReference type="Rhea" id="RHEA-COMP:10197"/>
        <dbReference type="ChEBI" id="CHEBI:15378"/>
        <dbReference type="ChEBI" id="CHEBI:57856"/>
        <dbReference type="ChEBI" id="CHEBI:59789"/>
        <dbReference type="ChEBI" id="CHEBI:74454"/>
        <dbReference type="ChEBI" id="CHEBI:74455"/>
        <dbReference type="EC" id="2.1.1.61"/>
    </reaction>
</comment>
<keyword evidence="4" id="KW-0963">Cytoplasm</keyword>
<dbReference type="OrthoDB" id="9786494at2"/>